<feature type="region of interest" description="Disordered" evidence="1">
    <location>
        <begin position="532"/>
        <end position="603"/>
    </location>
</feature>
<organism evidence="3 4">
    <name type="scientific">Delitschia confertaspora ATCC 74209</name>
    <dbReference type="NCBI Taxonomy" id="1513339"/>
    <lineage>
        <taxon>Eukaryota</taxon>
        <taxon>Fungi</taxon>
        <taxon>Dikarya</taxon>
        <taxon>Ascomycota</taxon>
        <taxon>Pezizomycotina</taxon>
        <taxon>Dothideomycetes</taxon>
        <taxon>Pleosporomycetidae</taxon>
        <taxon>Pleosporales</taxon>
        <taxon>Delitschiaceae</taxon>
        <taxon>Delitschia</taxon>
    </lineage>
</organism>
<feature type="domain" description="Myb-like" evidence="2">
    <location>
        <begin position="410"/>
        <end position="453"/>
    </location>
</feature>
<dbReference type="PROSITE" id="PS50090">
    <property type="entry name" value="MYB_LIKE"/>
    <property type="match status" value="1"/>
</dbReference>
<feature type="compositionally biased region" description="Low complexity" evidence="1">
    <location>
        <begin position="360"/>
        <end position="376"/>
    </location>
</feature>
<comment type="caution">
    <text evidence="3">The sequence shown here is derived from an EMBL/GenBank/DDBJ whole genome shotgun (WGS) entry which is preliminary data.</text>
</comment>
<evidence type="ECO:0000259" key="2">
    <source>
        <dbReference type="PROSITE" id="PS50090"/>
    </source>
</evidence>
<accession>A0A9P4MVI7</accession>
<evidence type="ECO:0000313" key="4">
    <source>
        <dbReference type="Proteomes" id="UP000799536"/>
    </source>
</evidence>
<proteinExistence type="predicted"/>
<dbReference type="EMBL" id="ML993883">
    <property type="protein sequence ID" value="KAF2204157.1"/>
    <property type="molecule type" value="Genomic_DNA"/>
</dbReference>
<evidence type="ECO:0000313" key="3">
    <source>
        <dbReference type="EMBL" id="KAF2204157.1"/>
    </source>
</evidence>
<feature type="compositionally biased region" description="Basic and acidic residues" evidence="1">
    <location>
        <begin position="494"/>
        <end position="509"/>
    </location>
</feature>
<reference evidence="3" key="1">
    <citation type="journal article" date="2020" name="Stud. Mycol.">
        <title>101 Dothideomycetes genomes: a test case for predicting lifestyles and emergence of pathogens.</title>
        <authorList>
            <person name="Haridas S."/>
            <person name="Albert R."/>
            <person name="Binder M."/>
            <person name="Bloem J."/>
            <person name="Labutti K."/>
            <person name="Salamov A."/>
            <person name="Andreopoulos B."/>
            <person name="Baker S."/>
            <person name="Barry K."/>
            <person name="Bills G."/>
            <person name="Bluhm B."/>
            <person name="Cannon C."/>
            <person name="Castanera R."/>
            <person name="Culley D."/>
            <person name="Daum C."/>
            <person name="Ezra D."/>
            <person name="Gonzalez J."/>
            <person name="Henrissat B."/>
            <person name="Kuo A."/>
            <person name="Liang C."/>
            <person name="Lipzen A."/>
            <person name="Lutzoni F."/>
            <person name="Magnuson J."/>
            <person name="Mondo S."/>
            <person name="Nolan M."/>
            <person name="Ohm R."/>
            <person name="Pangilinan J."/>
            <person name="Park H.-J."/>
            <person name="Ramirez L."/>
            <person name="Alfaro M."/>
            <person name="Sun H."/>
            <person name="Tritt A."/>
            <person name="Yoshinaga Y."/>
            <person name="Zwiers L.-H."/>
            <person name="Turgeon B."/>
            <person name="Goodwin S."/>
            <person name="Spatafora J."/>
            <person name="Crous P."/>
            <person name="Grigoriev I."/>
        </authorList>
    </citation>
    <scope>NUCLEOTIDE SEQUENCE</scope>
    <source>
        <strain evidence="3">ATCC 74209</strain>
    </source>
</reference>
<name>A0A9P4MVI7_9PLEO</name>
<dbReference type="AlphaFoldDB" id="A0A9P4MVI7"/>
<protein>
    <recommendedName>
        <fullName evidence="2">Myb-like domain-containing protein</fullName>
    </recommendedName>
</protein>
<dbReference type="Proteomes" id="UP000799536">
    <property type="component" value="Unassembled WGS sequence"/>
</dbReference>
<feature type="compositionally biased region" description="Basic and acidic residues" evidence="1">
    <location>
        <begin position="380"/>
        <end position="398"/>
    </location>
</feature>
<gene>
    <name evidence="3" type="ORF">GQ43DRAFT_469351</name>
</gene>
<feature type="region of interest" description="Disordered" evidence="1">
    <location>
        <begin position="346"/>
        <end position="398"/>
    </location>
</feature>
<feature type="region of interest" description="Disordered" evidence="1">
    <location>
        <begin position="219"/>
        <end position="239"/>
    </location>
</feature>
<dbReference type="CDD" id="cd00167">
    <property type="entry name" value="SANT"/>
    <property type="match status" value="1"/>
</dbReference>
<sequence length="603" mass="67263">MHDTTHVKDAVRNMPVDDGIRSTKETEALRVSTIGSENIVAEMDTEEAHGAREMGEAEALLLKAKLSLAKNNIFTQEVGHIEAANGLVIETISPMSSPTPLTKVPSYVGIWDTAFIELDQDTFEAAHILMKLSKGDQTLAEKPIQDGVVSVFPLPIHKPVDQDALDAESFDQESFDQESFDQEALTQEASVSQADNNDMDALMKDATPVGEETVSAVQLSRLVRSDDDEDPRTNQPRMGAKTGRVYAWTKEENNILISGVKERLGYDEIEKTLSNRTHYGMRIQLVRLKQRGTNIEDPTPYVVPPHRAYDTPRKRTVLERGHAETQSVGSLYIMVSKHSAINADDENMLGDRQGDNDLPTSGVHESGTSSSSSSVSAEPENFHKDAPGARKPTTKDRREAIEKVSRTALRWTADEEKVLEDAKMRNMTWRQIASEVLPSRSSSALAQHWAIYQRRKEITKRSAESYPALEGQKASKVAKRSINNAHKKHFLDLKNAEENGKEKEKDMTEKSPAPVVRKAKIEARKCIHYVYEKHPMHPKSNEKRIIARSPTPKDRLKNLSQAAGQSVHNTSGSGEDVNKSEKRKIERSPASEGRLRKARKAAR</sequence>
<keyword evidence="4" id="KW-1185">Reference proteome</keyword>
<evidence type="ECO:0000256" key="1">
    <source>
        <dbReference type="SAM" id="MobiDB-lite"/>
    </source>
</evidence>
<feature type="compositionally biased region" description="Polar residues" evidence="1">
    <location>
        <begin position="558"/>
        <end position="573"/>
    </location>
</feature>
<feature type="region of interest" description="Disordered" evidence="1">
    <location>
        <begin position="494"/>
        <end position="515"/>
    </location>
</feature>
<feature type="compositionally biased region" description="Basic and acidic residues" evidence="1">
    <location>
        <begin position="532"/>
        <end position="557"/>
    </location>
</feature>
<dbReference type="InterPro" id="IPR001005">
    <property type="entry name" value="SANT/Myb"/>
</dbReference>
<feature type="compositionally biased region" description="Basic and acidic residues" evidence="1">
    <location>
        <begin position="576"/>
        <end position="595"/>
    </location>
</feature>